<comment type="caution">
    <text evidence="5">The sequence shown here is derived from an EMBL/GenBank/DDBJ whole genome shotgun (WGS) entry which is preliminary data.</text>
</comment>
<sequence>MNWGKWSRWNKSISIMLVVIIFMGLGNIGYASTDSDPITNSMQIGSGEGYPGDLVDIPVYMTPETLINGYVLIFQYDSNSLELVNDNKITNELGTISEEGGFESYFLQGGLIDIRANPVLISENDTKVFTLHFKIKESAQPGIVQFNVPEKALTEGTTTAQTTVNSGGITIKPKNLGHTVTFDSQSGSTVETLTNVVSGSTILAPSAPSLGGHAFAGWYKDVAGTQVWNFDTDTVTSDLTLYAKWEGSVARVKIGEVSGAPGSIVEVPVAVTESNMGIAGYRVRIVYNVQALEITKITGNAGDDFSSNYNNDNGTIVASWKDKNGGDTPIVSGDKLFTIGVKIKEQAQLGNQYLVFDSIDDEDIRLTDSQNNIIQGFFNYGNVIVIEGAQQHTVSFDSQGGTEVANLTNVNSGTTITPPSAPTKEMYTFVGWYKDKAGTESWNFLTDTVTSDVTLYAKWEMNFARIYFNNVNGTPGSTVEVPVSVMHSNLGIGAYQFKIDYDPESLEVTKVTGNSGDEFSSNYNNNGGWIRVAWADSDGGDTPIFEREKLFTISFKIKDEATLGDKTLRFDYTTSDNNLLFDSFNNRMEGYFYNGKVAVVEGSTQHTVSFNSQGGSEVASLTNVSSGGTITAPQAPTKEGYTFAGWYKDIEWESVWNFAEDKVTSDVTLYAKWTKNSTTNPTNPTNPSSPGNPNSSTGSTGSGGSPTVPNPATGEKPIGFKVIIDGVVKEQVATGSITKEHGNSVLTATVDPSKLADQLKQAANKSSVIVPVADSMNKVSVILTGEAVKNMESKQAVLEVQTTSGNYKLPAGEIAIDNVSSKLGQQVNLSDIVIHVDIAESEKSISAQADAAASKGSFTALAPPVNFSVTAFYNGKSVSVEKFSSYVVRELPLPTDIDPSKVTTAAIINPDGSVRHVPTFITNRDGKYYAVVNSLTNSDYFLIWNPKTFVDVEGHWSKQAVNDMGSRLIIKGTDETNFQPNATITRAELAAIMIRALGLSESGNGSKFTDVNASDWYAGAVAKAVEYGLIEGYNNGTFAPNQSITRQEALVILTRAIKIAGLETDGANVESLLSKFADQAEVASWAKQAMAVGVKHNLVEGSAEGLRPAEKLTRAETAAIVQRFLVKAQLIDNKHGSN</sequence>
<dbReference type="InterPro" id="IPR001119">
    <property type="entry name" value="SLH_dom"/>
</dbReference>
<keyword evidence="3" id="KW-0812">Transmembrane</keyword>
<accession>A0ABS4FVA6</accession>
<dbReference type="InterPro" id="IPR051465">
    <property type="entry name" value="Cell_Envelope_Struct_Comp"/>
</dbReference>
<name>A0ABS4FVA6_9BACL</name>
<dbReference type="Pfam" id="PF00963">
    <property type="entry name" value="Cohesin"/>
    <property type="match status" value="3"/>
</dbReference>
<dbReference type="EMBL" id="JAGGKG010000016">
    <property type="protein sequence ID" value="MBP1906495.1"/>
    <property type="molecule type" value="Genomic_DNA"/>
</dbReference>
<protein>
    <submittedName>
        <fullName evidence="5">Repeat protein (TIGR02543 family)</fullName>
    </submittedName>
</protein>
<feature type="domain" description="SLH" evidence="4">
    <location>
        <begin position="1073"/>
        <end position="1135"/>
    </location>
</feature>
<evidence type="ECO:0000256" key="1">
    <source>
        <dbReference type="ARBA" id="ARBA00004196"/>
    </source>
</evidence>
<dbReference type="Pfam" id="PF00395">
    <property type="entry name" value="SLH"/>
    <property type="match status" value="3"/>
</dbReference>
<dbReference type="Pfam" id="PF09479">
    <property type="entry name" value="Flg_new"/>
    <property type="match status" value="3"/>
</dbReference>
<evidence type="ECO:0000256" key="2">
    <source>
        <dbReference type="SAM" id="MobiDB-lite"/>
    </source>
</evidence>
<evidence type="ECO:0000259" key="4">
    <source>
        <dbReference type="PROSITE" id="PS51272"/>
    </source>
</evidence>
<feature type="compositionally biased region" description="Low complexity" evidence="2">
    <location>
        <begin position="676"/>
        <end position="711"/>
    </location>
</feature>
<feature type="domain" description="SLH" evidence="4">
    <location>
        <begin position="1004"/>
        <end position="1067"/>
    </location>
</feature>
<evidence type="ECO:0000313" key="6">
    <source>
        <dbReference type="Proteomes" id="UP001519272"/>
    </source>
</evidence>
<feature type="domain" description="SLH" evidence="4">
    <location>
        <begin position="944"/>
        <end position="1003"/>
    </location>
</feature>
<evidence type="ECO:0000313" key="5">
    <source>
        <dbReference type="EMBL" id="MBP1906495.1"/>
    </source>
</evidence>
<dbReference type="InterPro" id="IPR042229">
    <property type="entry name" value="Listeria/Bacterioides_rpt_sf"/>
</dbReference>
<dbReference type="PROSITE" id="PS51272">
    <property type="entry name" value="SLH"/>
    <property type="match status" value="3"/>
</dbReference>
<keyword evidence="3" id="KW-1133">Transmembrane helix</keyword>
<dbReference type="InterPro" id="IPR013378">
    <property type="entry name" value="InlB-like_B-rpt"/>
</dbReference>
<dbReference type="PANTHER" id="PTHR43308">
    <property type="entry name" value="OUTER MEMBRANE PROTEIN ALPHA-RELATED"/>
    <property type="match status" value="1"/>
</dbReference>
<reference evidence="5 6" key="1">
    <citation type="submission" date="2021-03" db="EMBL/GenBank/DDBJ databases">
        <title>Genomic Encyclopedia of Type Strains, Phase IV (KMG-IV): sequencing the most valuable type-strain genomes for metagenomic binning, comparative biology and taxonomic classification.</title>
        <authorList>
            <person name="Goeker M."/>
        </authorList>
    </citation>
    <scope>NUCLEOTIDE SEQUENCE [LARGE SCALE GENOMIC DNA]</scope>
    <source>
        <strain evidence="5 6">DSM 14349</strain>
    </source>
</reference>
<organism evidence="5 6">
    <name type="scientific">Paenibacillus turicensis</name>
    <dbReference type="NCBI Taxonomy" id="160487"/>
    <lineage>
        <taxon>Bacteria</taxon>
        <taxon>Bacillati</taxon>
        <taxon>Bacillota</taxon>
        <taxon>Bacilli</taxon>
        <taxon>Bacillales</taxon>
        <taxon>Paenibacillaceae</taxon>
        <taxon>Paenibacillus</taxon>
    </lineage>
</organism>
<dbReference type="Gene3D" id="2.60.40.680">
    <property type="match status" value="3"/>
</dbReference>
<dbReference type="NCBIfam" id="TIGR02543">
    <property type="entry name" value="List_Bact_rpt"/>
    <property type="match status" value="3"/>
</dbReference>
<gene>
    <name evidence="5" type="ORF">J2Z32_003157</name>
</gene>
<dbReference type="InterPro" id="IPR002102">
    <property type="entry name" value="Cohesin_dom"/>
</dbReference>
<dbReference type="InterPro" id="IPR008965">
    <property type="entry name" value="CBM2/CBM3_carb-bd_dom_sf"/>
</dbReference>
<feature type="region of interest" description="Disordered" evidence="2">
    <location>
        <begin position="675"/>
        <end position="714"/>
    </location>
</feature>
<dbReference type="Proteomes" id="UP001519272">
    <property type="component" value="Unassembled WGS sequence"/>
</dbReference>
<dbReference type="SUPFAM" id="SSF49384">
    <property type="entry name" value="Carbohydrate-binding domain"/>
    <property type="match status" value="3"/>
</dbReference>
<feature type="transmembrane region" description="Helical" evidence="3">
    <location>
        <begin position="12"/>
        <end position="31"/>
    </location>
</feature>
<proteinExistence type="predicted"/>
<keyword evidence="3" id="KW-0472">Membrane</keyword>
<comment type="subcellular location">
    <subcellularLocation>
        <location evidence="1">Cell envelope</location>
    </subcellularLocation>
</comment>
<dbReference type="CDD" id="cd08548">
    <property type="entry name" value="Type_I_cohesin_like"/>
    <property type="match status" value="2"/>
</dbReference>
<dbReference type="Gene3D" id="2.60.40.4270">
    <property type="entry name" value="Listeria-Bacteroides repeat domain"/>
    <property type="match status" value="3"/>
</dbReference>
<evidence type="ECO:0000256" key="3">
    <source>
        <dbReference type="SAM" id="Phobius"/>
    </source>
</evidence>
<keyword evidence="6" id="KW-1185">Reference proteome</keyword>